<sequence>MFSLIDNELTQEITHSQPATIICPPSLIREPTRLESLSSTFQSFPSISLTNPFRSHNHPYSADPHSNSTRNTQKPHSPISLLPPSSSLLPHLTHPDRIHFSTWIQFNHRRHLLSINPTGIAVWDTEDLEALEQVVWIRWDHLHHLHSKNHHHQQQQQQQQQQHQHHPHQPFDYLSNSNPHLTNLEPISATILPSNTPSSQMLLAILFNSLSDRSSKLAIISANTGTIIHSLDLPGIGLELQVNQKIMAIATKSPLAIHLYKWHSIKLPSGLAAAAAAAPPNQFSLVKLPCSPILDLAPKPKSGNPVFSLGSTRLLVYASSTSPSEREPLIATGTGFSFTFPPLDSRSPPTHQVHGRESKDGSNFGLLPSSYSATRHSSHTGISGSSWKHSVTPNLDAIDETARKLGGNLWTGAKYLSSLGQTLWNPQTDSLHSPRQAAHQLPRNDLDLAFSQSAPVPHMMSAARPTSSARAEESYGTYGNVKVIDLFSAENHIQHTSHGHRHHAIFHFKASSDPLTFLSFNPSSNLLLTSSVDGHSFHVFELRPSSRVGKSYLNSCRPQAPHSSRQATVWHRYKLTRGFTSAEVTNVVWRWDSKVVSVLTEHGTHHLFAIHPAGGTPTTPNINEAGKSSCGMLEPLSAIFGPRVHNPRTPPPLSVTVSAFEKIKHKVLRHPSLPQSHESAGHMSSLGYLDYHPNEHDTLCHLPHLQSTSLIFPQPTRNVSSDSPQNHAGGILSESHKRSPSALLHDPSTNSVTMYNFESKKTLLNSVADGVSSSVTKHSASGGGSVSESQQPLATCEVQKKANPSGLSQLMQQAKQTDTKLNGHELHAPPGNLVIGSFAPAVWHLSAMEHSMKSVAANRFYQTRSSTHSSPPSKSPPESKPGYLVHQISHGPNWTSFAELDTFSHSLRILPRSIYLCHQFDFYHFASAVNHNNHTPSSASHHRVYHPSLRDEEDYISRLSHANFEHIKKIKLVVKREVQIQPGDLSTSTYHRNSPNLSGMSTVEIDDHFVNHYPAAAPGSHESTDSSSSKHHHHMYAEPLRSAVETVMDSTIVSPKSSSQFFPEFPNGHPGRRSSSVAHHSSPLASLKKSVAENVVPVVGVVNERVRKELEKITSSGVMGEVNRRRFSVGLGGYYSGISRSLGQHHHRGERKADPSMFDGDGAVAAAYSEGATTSLSFEDDQDSAIRIDRSLFDAQGPSSSSMTSFTTTHSLPRAPSDDVGLPRASRPGGGGGGPLEDNEDASSLERWDGWAFEDDFDLKASEPTTLRLASSPNEPDDAFGGRAAGPEPVWIKPAVPAKTQSTPSPDGLAPPGGQAASEPTSGSRSSSALSTSTSASASGADDARSLAGKPAPPASKDLLPPSPAAARIAALSHHHRFPARAAKPSANKLALGAAAARIKAAWAGSDGHFSYMPGSAPLIHFPYVWSRASREPLGQVFRALAVSLLPPTL</sequence>
<proteinExistence type="predicted"/>
<dbReference type="Proteomes" id="UP000235392">
    <property type="component" value="Unassembled WGS sequence"/>
</dbReference>
<dbReference type="InterPro" id="IPR048382">
    <property type="entry name" value="BCAS3_WD40"/>
</dbReference>
<feature type="compositionally biased region" description="Low complexity" evidence="1">
    <location>
        <begin position="1322"/>
        <end position="1341"/>
    </location>
</feature>
<dbReference type="PANTHER" id="PTHR13268:SF0">
    <property type="entry name" value="BCAS3 MICROTUBULE ASSOCIATED CELL MIGRATION FACTOR"/>
    <property type="match status" value="1"/>
</dbReference>
<feature type="region of interest" description="Disordered" evidence="1">
    <location>
        <begin position="55"/>
        <end position="81"/>
    </location>
</feature>
<dbReference type="GO" id="GO:0005737">
    <property type="term" value="C:cytoplasm"/>
    <property type="evidence" value="ECO:0007669"/>
    <property type="project" value="TreeGrafter"/>
</dbReference>
<dbReference type="InterPro" id="IPR045142">
    <property type="entry name" value="BCAS3-like"/>
</dbReference>
<feature type="region of interest" description="Disordered" evidence="1">
    <location>
        <begin position="1264"/>
        <end position="1362"/>
    </location>
</feature>
<dbReference type="PANTHER" id="PTHR13268">
    <property type="entry name" value="BREAST CARCINOMA AMPLIFIED SEQUENCE 3"/>
    <property type="match status" value="1"/>
</dbReference>
<dbReference type="GO" id="GO:0006914">
    <property type="term" value="P:autophagy"/>
    <property type="evidence" value="ECO:0007669"/>
    <property type="project" value="InterPro"/>
</dbReference>
<evidence type="ECO:0000259" key="2">
    <source>
        <dbReference type="Pfam" id="PF21034"/>
    </source>
</evidence>
<evidence type="ECO:0000313" key="3">
    <source>
        <dbReference type="EMBL" id="PLW21608.1"/>
    </source>
</evidence>
<name>A0A2N5T826_9BASI</name>
<feature type="region of interest" description="Disordered" evidence="1">
    <location>
        <begin position="1193"/>
        <end position="1243"/>
    </location>
</feature>
<feature type="compositionally biased region" description="Polar residues" evidence="1">
    <location>
        <begin position="716"/>
        <end position="726"/>
    </location>
</feature>
<feature type="region of interest" description="Disordered" evidence="1">
    <location>
        <begin position="1059"/>
        <end position="1080"/>
    </location>
</feature>
<dbReference type="InterPro" id="IPR036322">
    <property type="entry name" value="WD40_repeat_dom_sf"/>
</dbReference>
<gene>
    <name evidence="3" type="ORF">PCASD_18393</name>
</gene>
<evidence type="ECO:0000256" key="1">
    <source>
        <dbReference type="SAM" id="MobiDB-lite"/>
    </source>
</evidence>
<protein>
    <recommendedName>
        <fullName evidence="2">BCAS3 WD40 domain-containing protein</fullName>
    </recommendedName>
</protein>
<dbReference type="Pfam" id="PF21034">
    <property type="entry name" value="BCAS3_WD40"/>
    <property type="match status" value="1"/>
</dbReference>
<feature type="region of interest" description="Disordered" evidence="1">
    <location>
        <begin position="862"/>
        <end position="883"/>
    </location>
</feature>
<comment type="caution">
    <text evidence="3">The sequence shown here is derived from an EMBL/GenBank/DDBJ whole genome shotgun (WGS) entry which is preliminary data.</text>
</comment>
<dbReference type="SUPFAM" id="SSF50978">
    <property type="entry name" value="WD40 repeat-like"/>
    <property type="match status" value="1"/>
</dbReference>
<dbReference type="GO" id="GO:0042594">
    <property type="term" value="P:response to starvation"/>
    <property type="evidence" value="ECO:0007669"/>
    <property type="project" value="TreeGrafter"/>
</dbReference>
<feature type="region of interest" description="Disordered" evidence="1">
    <location>
        <begin position="773"/>
        <end position="813"/>
    </location>
</feature>
<organism evidence="3 4">
    <name type="scientific">Puccinia coronata f. sp. avenae</name>
    <dbReference type="NCBI Taxonomy" id="200324"/>
    <lineage>
        <taxon>Eukaryota</taxon>
        <taxon>Fungi</taxon>
        <taxon>Dikarya</taxon>
        <taxon>Basidiomycota</taxon>
        <taxon>Pucciniomycotina</taxon>
        <taxon>Pucciniomycetes</taxon>
        <taxon>Pucciniales</taxon>
        <taxon>Pucciniaceae</taxon>
        <taxon>Puccinia</taxon>
    </lineage>
</organism>
<feature type="compositionally biased region" description="Polar residues" evidence="1">
    <location>
        <begin position="64"/>
        <end position="74"/>
    </location>
</feature>
<feature type="region of interest" description="Disordered" evidence="1">
    <location>
        <begin position="716"/>
        <end position="748"/>
    </location>
</feature>
<feature type="domain" description="BCAS3 WD40" evidence="2">
    <location>
        <begin position="496"/>
        <end position="618"/>
    </location>
</feature>
<evidence type="ECO:0000313" key="4">
    <source>
        <dbReference type="Proteomes" id="UP000235392"/>
    </source>
</evidence>
<reference evidence="3 4" key="1">
    <citation type="submission" date="2017-11" db="EMBL/GenBank/DDBJ databases">
        <title>De novo assembly and phasing of dikaryotic genomes from two isolates of Puccinia coronata f. sp. avenae, the causal agent of oat crown rust.</title>
        <authorList>
            <person name="Miller M.E."/>
            <person name="Zhang Y."/>
            <person name="Omidvar V."/>
            <person name="Sperschneider J."/>
            <person name="Schwessinger B."/>
            <person name="Raley C."/>
            <person name="Palmer J.M."/>
            <person name="Garnica D."/>
            <person name="Upadhyaya N."/>
            <person name="Rathjen J."/>
            <person name="Taylor J.M."/>
            <person name="Park R.F."/>
            <person name="Dodds P.N."/>
            <person name="Hirsch C.D."/>
            <person name="Kianian S.F."/>
            <person name="Figueroa M."/>
        </authorList>
    </citation>
    <scope>NUCLEOTIDE SEQUENCE [LARGE SCALE GENOMIC DNA]</scope>
    <source>
        <strain evidence="3">12SD80</strain>
    </source>
</reference>
<accession>A0A2N5T826</accession>
<feature type="compositionally biased region" description="Low complexity" evidence="1">
    <location>
        <begin position="1199"/>
        <end position="1211"/>
    </location>
</feature>
<dbReference type="EMBL" id="PGCI01000683">
    <property type="protein sequence ID" value="PLW21608.1"/>
    <property type="molecule type" value="Genomic_DNA"/>
</dbReference>
<feature type="compositionally biased region" description="Polar residues" evidence="1">
    <location>
        <begin position="1264"/>
        <end position="1274"/>
    </location>
</feature>
<feature type="region of interest" description="Disordered" evidence="1">
    <location>
        <begin position="147"/>
        <end position="175"/>
    </location>
</feature>